<dbReference type="PRINTS" id="PR00508">
    <property type="entry name" value="S21N4MTFRASE"/>
</dbReference>
<dbReference type="GO" id="GO:0015667">
    <property type="term" value="F:site-specific DNA-methyltransferase (cytosine-N4-specific) activity"/>
    <property type="evidence" value="ECO:0007669"/>
    <property type="project" value="UniProtKB-EC"/>
</dbReference>
<gene>
    <name evidence="13" type="ORF">CTM58_08100</name>
    <name evidence="12" type="ORF">CTM59_06200</name>
    <name evidence="11" type="ORF">CTM62_05790</name>
</gene>
<keyword evidence="3" id="KW-0808">Transferase</keyword>
<dbReference type="SUPFAM" id="SSF53335">
    <property type="entry name" value="S-adenosyl-L-methionine-dependent methyltransferases"/>
    <property type="match status" value="1"/>
</dbReference>
<dbReference type="Gene3D" id="3.40.50.150">
    <property type="entry name" value="Vaccinia Virus protein VP39"/>
    <property type="match status" value="1"/>
</dbReference>
<evidence type="ECO:0000256" key="2">
    <source>
        <dbReference type="ARBA" id="ARBA00022603"/>
    </source>
</evidence>
<accession>A0A246EVM2</accession>
<dbReference type="Proteomes" id="UP000231201">
    <property type="component" value="Unassembled WGS sequence"/>
</dbReference>
<evidence type="ECO:0000313" key="16">
    <source>
        <dbReference type="Proteomes" id="UP000231201"/>
    </source>
</evidence>
<dbReference type="REBASE" id="224616">
    <property type="entry name" value="M.Pin2837ORF5790P"/>
</dbReference>
<evidence type="ECO:0000256" key="1">
    <source>
        <dbReference type="ARBA" id="ARBA00010203"/>
    </source>
</evidence>
<dbReference type="InterPro" id="IPR035437">
    <property type="entry name" value="SNase_OB-fold_sf"/>
</dbReference>
<evidence type="ECO:0000256" key="4">
    <source>
        <dbReference type="ARBA" id="ARBA00022691"/>
    </source>
</evidence>
<dbReference type="EMBL" id="PENH01000001">
    <property type="protein sequence ID" value="PJI25658.1"/>
    <property type="molecule type" value="Genomic_DNA"/>
</dbReference>
<dbReference type="InterPro" id="IPR017985">
    <property type="entry name" value="MeTrfase_CN4_CS"/>
</dbReference>
<dbReference type="EMBL" id="CP024723">
    <property type="protein sequence ID" value="ATV26273.1"/>
    <property type="molecule type" value="Genomic_DNA"/>
</dbReference>
<evidence type="ECO:0000313" key="12">
    <source>
        <dbReference type="EMBL" id="PJI25658.1"/>
    </source>
</evidence>
<evidence type="ECO:0000256" key="8">
    <source>
        <dbReference type="RuleBase" id="RU362026"/>
    </source>
</evidence>
<evidence type="ECO:0000256" key="6">
    <source>
        <dbReference type="ARBA" id="ARBA00023125"/>
    </source>
</evidence>
<evidence type="ECO:0000313" key="14">
    <source>
        <dbReference type="Proteomes" id="UP000229630"/>
    </source>
</evidence>
<dbReference type="InterPro" id="IPR002941">
    <property type="entry name" value="DNA_methylase_N4/N6"/>
</dbReference>
<comment type="similarity">
    <text evidence="1">Belongs to the N(4)/N(6)-methyltransferase family. N(4) subfamily.</text>
</comment>
<dbReference type="InterPro" id="IPR001091">
    <property type="entry name" value="RM_Methyltransferase"/>
</dbReference>
<dbReference type="Pfam" id="PF00565">
    <property type="entry name" value="SNase"/>
    <property type="match status" value="1"/>
</dbReference>
<proteinExistence type="inferred from homology"/>
<dbReference type="GO" id="GO:0032259">
    <property type="term" value="P:methylation"/>
    <property type="evidence" value="ECO:0007669"/>
    <property type="project" value="UniProtKB-KW"/>
</dbReference>
<dbReference type="REBASE" id="304497">
    <property type="entry name" value="M.Pin2833ORF6200P"/>
</dbReference>
<feature type="domain" description="TNase-like" evidence="9">
    <location>
        <begin position="355"/>
        <end position="419"/>
    </location>
</feature>
<protein>
    <recommendedName>
        <fullName evidence="8">Methyltransferase</fullName>
        <ecNumber evidence="8">2.1.1.-</ecNumber>
    </recommendedName>
</protein>
<dbReference type="GO" id="GO:0008170">
    <property type="term" value="F:N-methyltransferase activity"/>
    <property type="evidence" value="ECO:0007669"/>
    <property type="project" value="InterPro"/>
</dbReference>
<dbReference type="AlphaFoldDB" id="A0A246EVM2"/>
<feature type="domain" description="DNA methylase N-4/N-6" evidence="10">
    <location>
        <begin position="25"/>
        <end position="251"/>
    </location>
</feature>
<dbReference type="PROSITE" id="PS00093">
    <property type="entry name" value="N4_MTASE"/>
    <property type="match status" value="1"/>
</dbReference>
<reference evidence="12 16" key="2">
    <citation type="submission" date="2017-11" db="EMBL/GenBank/DDBJ databases">
        <title>Genome sequencing of Prevotella intermedia KCOM 2833.</title>
        <authorList>
            <person name="Kook J.-K."/>
            <person name="Park S.-N."/>
            <person name="Lim Y.K."/>
        </authorList>
    </citation>
    <scope>NUCLEOTIDE SEQUENCE [LARGE SCALE GENOMIC DNA]</scope>
    <source>
        <strain evidence="12 16">KCOM 2833</strain>
    </source>
</reference>
<dbReference type="InterPro" id="IPR029063">
    <property type="entry name" value="SAM-dependent_MTases_sf"/>
</dbReference>
<dbReference type="REBASE" id="304488">
    <property type="entry name" value="M.Pin2832ORF8100P"/>
</dbReference>
<evidence type="ECO:0000313" key="11">
    <source>
        <dbReference type="EMBL" id="ATV26273.1"/>
    </source>
</evidence>
<evidence type="ECO:0000259" key="10">
    <source>
        <dbReference type="Pfam" id="PF01555"/>
    </source>
</evidence>
<evidence type="ECO:0000256" key="3">
    <source>
        <dbReference type="ARBA" id="ARBA00022679"/>
    </source>
</evidence>
<keyword evidence="6" id="KW-0238">DNA-binding</keyword>
<dbReference type="Proteomes" id="UP000229884">
    <property type="component" value="Unassembled WGS sequence"/>
</dbReference>
<dbReference type="Pfam" id="PF01555">
    <property type="entry name" value="N6_N4_Mtase"/>
    <property type="match status" value="1"/>
</dbReference>
<keyword evidence="4" id="KW-0949">S-adenosyl-L-methionine</keyword>
<comment type="catalytic activity">
    <reaction evidence="7">
        <text>a 2'-deoxycytidine in DNA + S-adenosyl-L-methionine = an N(4)-methyl-2'-deoxycytidine in DNA + S-adenosyl-L-homocysteine + H(+)</text>
        <dbReference type="Rhea" id="RHEA:16857"/>
        <dbReference type="Rhea" id="RHEA-COMP:11369"/>
        <dbReference type="Rhea" id="RHEA-COMP:13674"/>
        <dbReference type="ChEBI" id="CHEBI:15378"/>
        <dbReference type="ChEBI" id="CHEBI:57856"/>
        <dbReference type="ChEBI" id="CHEBI:59789"/>
        <dbReference type="ChEBI" id="CHEBI:85452"/>
        <dbReference type="ChEBI" id="CHEBI:137933"/>
        <dbReference type="EC" id="2.1.1.113"/>
    </reaction>
</comment>
<evidence type="ECO:0000256" key="5">
    <source>
        <dbReference type="ARBA" id="ARBA00022747"/>
    </source>
</evidence>
<dbReference type="GO" id="GO:0003677">
    <property type="term" value="F:DNA binding"/>
    <property type="evidence" value="ECO:0007669"/>
    <property type="project" value="UniProtKB-KW"/>
</dbReference>
<evidence type="ECO:0000313" key="13">
    <source>
        <dbReference type="EMBL" id="PJI28036.1"/>
    </source>
</evidence>
<dbReference type="EMBL" id="PENG01000001">
    <property type="protein sequence ID" value="PJI28036.1"/>
    <property type="molecule type" value="Genomic_DNA"/>
</dbReference>
<keyword evidence="5" id="KW-0680">Restriction system</keyword>
<evidence type="ECO:0000313" key="15">
    <source>
        <dbReference type="Proteomes" id="UP000229884"/>
    </source>
</evidence>
<organism evidence="12 16">
    <name type="scientific">Prevotella intermedia</name>
    <dbReference type="NCBI Taxonomy" id="28131"/>
    <lineage>
        <taxon>Bacteria</taxon>
        <taxon>Pseudomonadati</taxon>
        <taxon>Bacteroidota</taxon>
        <taxon>Bacteroidia</taxon>
        <taxon>Bacteroidales</taxon>
        <taxon>Prevotellaceae</taxon>
        <taxon>Prevotella</taxon>
    </lineage>
</organism>
<dbReference type="EC" id="2.1.1.-" evidence="8"/>
<reference evidence="13 15" key="1">
    <citation type="submission" date="2017-11" db="EMBL/GenBank/DDBJ databases">
        <title>Genome sequencing of Prevotella intermedia KCOM 2832.</title>
        <authorList>
            <person name="Kook J.-K."/>
            <person name="Park S.-N."/>
            <person name="Lim Y.K."/>
        </authorList>
    </citation>
    <scope>NUCLEOTIDE SEQUENCE [LARGE SCALE GENOMIC DNA]</scope>
    <source>
        <strain evidence="13 15">KCOM 2832</strain>
    </source>
</reference>
<reference evidence="11 14" key="3">
    <citation type="submission" date="2017-11" db="EMBL/GenBank/DDBJ databases">
        <title>Genome sequencing of Prevotella intermedia KCOM 2837.</title>
        <authorList>
            <person name="Kook J.-K."/>
            <person name="Park S.-N."/>
            <person name="Lim Y.K."/>
        </authorList>
    </citation>
    <scope>NUCLEOTIDE SEQUENCE [LARGE SCALE GENOMIC DNA]</scope>
    <source>
        <strain evidence="11 14">KCOM 2837</strain>
    </source>
</reference>
<name>A0A246EVM2_PREIN</name>
<sequence length="424" mass="48977">MEITTNHTLINGDSRNLSLLPSKSVHLIITSPPYWQLKDYGSDNQIGFHDSYEDYINNLNMVWAECNRILHDGCRLCINIGDQFARSVYYGRYKVIPIRTEIIRCCEALGMDYMGAIIWQKQTTMNTTGGGAIMGSFPYPRNGILKIDYEFILIFKKQGKAPKPSKEQKEASEMTKEEWNSFFASHWNFGGAKQNGHIAVFPEELPHRLIKMFSFVGETVFDPFMGSGTTALAARNLQRNSIGYEINPNFKIYYKQKVTPTEIFNKATFSYLKDESIFNIQEKIASLPFVFYDPHKMSSKIDIKQLQFGSKIDKDSKGREEYFSVKEIITPNLLKLNTGLVVKLLGVEIDSNKTKQAINYIQEKTKGHKVYMRFDEKKYDTNNNLLCYLYLENKTFINAHLIKEKLAIANNTTEYKYKTKFNSY</sequence>
<dbReference type="RefSeq" id="WP_088438470.1">
    <property type="nucleotide sequence ID" value="NZ_CP024723.1"/>
</dbReference>
<evidence type="ECO:0000256" key="7">
    <source>
        <dbReference type="ARBA" id="ARBA00049120"/>
    </source>
</evidence>
<dbReference type="SUPFAM" id="SSF50199">
    <property type="entry name" value="Staphylococcal nuclease"/>
    <property type="match status" value="1"/>
</dbReference>
<keyword evidence="2 12" id="KW-0489">Methyltransferase</keyword>
<dbReference type="InterPro" id="IPR016071">
    <property type="entry name" value="Staphylococal_nuclease_OB-fold"/>
</dbReference>
<evidence type="ECO:0000259" key="9">
    <source>
        <dbReference type="Pfam" id="PF00565"/>
    </source>
</evidence>
<dbReference type="Gene3D" id="2.40.50.90">
    <property type="match status" value="1"/>
</dbReference>
<dbReference type="Proteomes" id="UP000229630">
    <property type="component" value="Chromosome 1"/>
</dbReference>
<dbReference type="GO" id="GO:0009307">
    <property type="term" value="P:DNA restriction-modification system"/>
    <property type="evidence" value="ECO:0007669"/>
    <property type="project" value="UniProtKB-KW"/>
</dbReference>